<dbReference type="OrthoDB" id="6604337at2"/>
<evidence type="ECO:0000313" key="2">
    <source>
        <dbReference type="Proteomes" id="UP000295375"/>
    </source>
</evidence>
<organism evidence="1 2">
    <name type="scientific">Permianibacter aggregans</name>
    <dbReference type="NCBI Taxonomy" id="1510150"/>
    <lineage>
        <taxon>Bacteria</taxon>
        <taxon>Pseudomonadati</taxon>
        <taxon>Pseudomonadota</taxon>
        <taxon>Gammaproteobacteria</taxon>
        <taxon>Pseudomonadales</taxon>
        <taxon>Pseudomonadaceae</taxon>
        <taxon>Permianibacter</taxon>
    </lineage>
</organism>
<keyword evidence="2" id="KW-1185">Reference proteome</keyword>
<proteinExistence type="predicted"/>
<dbReference type="Proteomes" id="UP000295375">
    <property type="component" value="Unassembled WGS sequence"/>
</dbReference>
<dbReference type="RefSeq" id="WP_133589352.1">
    <property type="nucleotide sequence ID" value="NZ_CP037953.1"/>
</dbReference>
<name>A0A4R6UUK5_9GAMM</name>
<dbReference type="EMBL" id="SNYM01000005">
    <property type="protein sequence ID" value="TDQ49065.1"/>
    <property type="molecule type" value="Genomic_DNA"/>
</dbReference>
<comment type="caution">
    <text evidence="1">The sequence shown here is derived from an EMBL/GenBank/DDBJ whole genome shotgun (WGS) entry which is preliminary data.</text>
</comment>
<accession>A0A4R6UUK5</accession>
<dbReference type="AlphaFoldDB" id="A0A4R6UUK5"/>
<sequence length="186" mass="21236">MSFQKNVCNKAVSRDHQTVLAFVRRCAHIRTKSTPGQRPATPSVKLQMRFILFLCLALSACATTYTEPDSELLSKLNPSHDEILLVVKVKSVKYTGLYPSTNCKSDACIPVHFWYVYEAEVLERLNTNLENKNISFANLQHAEYIDDVTRVWYVQLKDISGTRLSQDLGVSYRLTDHASPYFKKSK</sequence>
<gene>
    <name evidence="1" type="ORF">EV696_10539</name>
</gene>
<reference evidence="1 2" key="1">
    <citation type="submission" date="2019-03" db="EMBL/GenBank/DDBJ databases">
        <title>Genomic Encyclopedia of Type Strains, Phase IV (KMG-IV): sequencing the most valuable type-strain genomes for metagenomic binning, comparative biology and taxonomic classification.</title>
        <authorList>
            <person name="Goeker M."/>
        </authorList>
    </citation>
    <scope>NUCLEOTIDE SEQUENCE [LARGE SCALE GENOMIC DNA]</scope>
    <source>
        <strain evidence="1 2">DSM 103792</strain>
    </source>
</reference>
<protein>
    <submittedName>
        <fullName evidence="1">Uncharacterized protein</fullName>
    </submittedName>
</protein>
<evidence type="ECO:0000313" key="1">
    <source>
        <dbReference type="EMBL" id="TDQ49065.1"/>
    </source>
</evidence>